<evidence type="ECO:0000256" key="2">
    <source>
        <dbReference type="RuleBase" id="RU003749"/>
    </source>
</evidence>
<sequence length="115" mass="12360">MEIVINTSPDNGSISVIEVEGRMDALSVGEFEEKVIPQCSVEGISGYIIDFAKLVYISSAGLRAILKVAKLCKEQGRKVAICNLSPDVHEVFKISGFDLIVTVCDNLDSAKSAVI</sequence>
<dbReference type="CDD" id="cd07043">
    <property type="entry name" value="STAS_anti-anti-sigma_factors"/>
    <property type="match status" value="1"/>
</dbReference>
<feature type="domain" description="STAS" evidence="3">
    <location>
        <begin position="13"/>
        <end position="115"/>
    </location>
</feature>
<dbReference type="GO" id="GO:0043856">
    <property type="term" value="F:anti-sigma factor antagonist activity"/>
    <property type="evidence" value="ECO:0007669"/>
    <property type="project" value="InterPro"/>
</dbReference>
<evidence type="ECO:0000256" key="1">
    <source>
        <dbReference type="ARBA" id="ARBA00009013"/>
    </source>
</evidence>
<name>A0A1T4V222_9GAMM</name>
<comment type="similarity">
    <text evidence="1 2">Belongs to the anti-sigma-factor antagonist family.</text>
</comment>
<dbReference type="RefSeq" id="WP_078928127.1">
    <property type="nucleotide sequence ID" value="NZ_FUXX01000006.1"/>
</dbReference>
<dbReference type="NCBIfam" id="TIGR00377">
    <property type="entry name" value="ant_ant_sig"/>
    <property type="match status" value="1"/>
</dbReference>
<dbReference type="InterPro" id="IPR036513">
    <property type="entry name" value="STAS_dom_sf"/>
</dbReference>
<dbReference type="SUPFAM" id="SSF52091">
    <property type="entry name" value="SpoIIaa-like"/>
    <property type="match status" value="1"/>
</dbReference>
<dbReference type="EMBL" id="FUXX01000006">
    <property type="protein sequence ID" value="SKA58954.1"/>
    <property type="molecule type" value="Genomic_DNA"/>
</dbReference>
<dbReference type="InterPro" id="IPR002645">
    <property type="entry name" value="STAS_dom"/>
</dbReference>
<dbReference type="PANTHER" id="PTHR33495">
    <property type="entry name" value="ANTI-SIGMA FACTOR ANTAGONIST TM_1081-RELATED-RELATED"/>
    <property type="match status" value="1"/>
</dbReference>
<dbReference type="Pfam" id="PF01740">
    <property type="entry name" value="STAS"/>
    <property type="match status" value="1"/>
</dbReference>
<evidence type="ECO:0000313" key="5">
    <source>
        <dbReference type="Proteomes" id="UP000242432"/>
    </source>
</evidence>
<dbReference type="AlphaFoldDB" id="A0A1T4V222"/>
<reference evidence="5" key="1">
    <citation type="submission" date="2017-02" db="EMBL/GenBank/DDBJ databases">
        <authorList>
            <person name="Varghese N."/>
            <person name="Submissions S."/>
        </authorList>
    </citation>
    <scope>NUCLEOTIDE SEQUENCE [LARGE SCALE GENOMIC DNA]</scope>
    <source>
        <strain evidence="5">DSM 3072</strain>
    </source>
</reference>
<evidence type="ECO:0000259" key="3">
    <source>
        <dbReference type="PROSITE" id="PS50801"/>
    </source>
</evidence>
<dbReference type="Gene3D" id="3.30.750.24">
    <property type="entry name" value="STAS domain"/>
    <property type="match status" value="1"/>
</dbReference>
<gene>
    <name evidence="4" type="ORF">SAMN02745213_00559</name>
</gene>
<accession>A0A1T4V222</accession>
<dbReference type="STRING" id="83771.SAMN02910357_01244"/>
<dbReference type="PROSITE" id="PS50801">
    <property type="entry name" value="STAS"/>
    <property type="match status" value="1"/>
</dbReference>
<proteinExistence type="inferred from homology"/>
<keyword evidence="5" id="KW-1185">Reference proteome</keyword>
<organism evidence="4 5">
    <name type="scientific">Succinivibrio dextrinosolvens DSM 3072</name>
    <dbReference type="NCBI Taxonomy" id="1123324"/>
    <lineage>
        <taxon>Bacteria</taxon>
        <taxon>Pseudomonadati</taxon>
        <taxon>Pseudomonadota</taxon>
        <taxon>Gammaproteobacteria</taxon>
        <taxon>Aeromonadales</taxon>
        <taxon>Succinivibrionaceae</taxon>
        <taxon>Succinivibrio</taxon>
    </lineage>
</organism>
<dbReference type="Proteomes" id="UP000242432">
    <property type="component" value="Unassembled WGS sequence"/>
</dbReference>
<protein>
    <recommendedName>
        <fullName evidence="2">Anti-sigma factor antagonist</fullName>
    </recommendedName>
</protein>
<evidence type="ECO:0000313" key="4">
    <source>
        <dbReference type="EMBL" id="SKA58954.1"/>
    </source>
</evidence>
<dbReference type="InterPro" id="IPR003658">
    <property type="entry name" value="Anti-sigma_ant"/>
</dbReference>